<name>A0AAD9CMZ3_DISEL</name>
<dbReference type="AlphaFoldDB" id="A0AAD9CMZ3"/>
<dbReference type="Proteomes" id="UP001228049">
    <property type="component" value="Unassembled WGS sequence"/>
</dbReference>
<dbReference type="InterPro" id="IPR009079">
    <property type="entry name" value="4_helix_cytokine-like_core"/>
</dbReference>
<keyword evidence="3" id="KW-1185">Reference proteome</keyword>
<sequence length="151" mass="16667">MKQCLRIALWMVILTGCLQAKPVTPGPNTTKTPWSFNFNDLVLGKLGDVNEVNCHQKNSFPSLNGMNMTANRLEALKCCIEGLEYANESCTNQNGRIDDTLDALKIGSGNALHKGSKNTTCERPTTSNFEDFVKTIETFVQSVNNGQLPRK</sequence>
<feature type="chain" id="PRO_5042211747" evidence="1">
    <location>
        <begin position="21"/>
        <end position="151"/>
    </location>
</feature>
<protein>
    <submittedName>
        <fullName evidence="2">Coiled-coil domain containing protein 168</fullName>
    </submittedName>
</protein>
<keyword evidence="1" id="KW-0732">Signal</keyword>
<dbReference type="PROSITE" id="PS51257">
    <property type="entry name" value="PROKAR_LIPOPROTEIN"/>
    <property type="match status" value="1"/>
</dbReference>
<gene>
    <name evidence="2" type="ORF">KUDE01_012035</name>
</gene>
<reference evidence="2" key="1">
    <citation type="submission" date="2023-04" db="EMBL/GenBank/DDBJ databases">
        <title>Chromosome-level genome of Chaenocephalus aceratus.</title>
        <authorList>
            <person name="Park H."/>
        </authorList>
    </citation>
    <scope>NUCLEOTIDE SEQUENCE</scope>
    <source>
        <strain evidence="2">DE</strain>
        <tissue evidence="2">Muscle</tissue>
    </source>
</reference>
<accession>A0AAD9CMZ3</accession>
<evidence type="ECO:0000313" key="2">
    <source>
        <dbReference type="EMBL" id="KAK1904854.1"/>
    </source>
</evidence>
<evidence type="ECO:0000313" key="3">
    <source>
        <dbReference type="Proteomes" id="UP001228049"/>
    </source>
</evidence>
<organism evidence="2 3">
    <name type="scientific">Dissostichus eleginoides</name>
    <name type="common">Patagonian toothfish</name>
    <name type="synonym">Dissostichus amissus</name>
    <dbReference type="NCBI Taxonomy" id="100907"/>
    <lineage>
        <taxon>Eukaryota</taxon>
        <taxon>Metazoa</taxon>
        <taxon>Chordata</taxon>
        <taxon>Craniata</taxon>
        <taxon>Vertebrata</taxon>
        <taxon>Euteleostomi</taxon>
        <taxon>Actinopterygii</taxon>
        <taxon>Neopterygii</taxon>
        <taxon>Teleostei</taxon>
        <taxon>Neoteleostei</taxon>
        <taxon>Acanthomorphata</taxon>
        <taxon>Eupercaria</taxon>
        <taxon>Perciformes</taxon>
        <taxon>Notothenioidei</taxon>
        <taxon>Nototheniidae</taxon>
        <taxon>Dissostichus</taxon>
    </lineage>
</organism>
<dbReference type="Gene3D" id="1.20.1250.70">
    <property type="entry name" value="Interleukin-15/Interleukin-21"/>
    <property type="match status" value="1"/>
</dbReference>
<dbReference type="EMBL" id="JASDAP010000004">
    <property type="protein sequence ID" value="KAK1904854.1"/>
    <property type="molecule type" value="Genomic_DNA"/>
</dbReference>
<proteinExistence type="predicted"/>
<evidence type="ECO:0000256" key="1">
    <source>
        <dbReference type="SAM" id="SignalP"/>
    </source>
</evidence>
<feature type="signal peptide" evidence="1">
    <location>
        <begin position="1"/>
        <end position="20"/>
    </location>
</feature>
<comment type="caution">
    <text evidence="2">The sequence shown here is derived from an EMBL/GenBank/DDBJ whole genome shotgun (WGS) entry which is preliminary data.</text>
</comment>